<dbReference type="GO" id="GO:0051539">
    <property type="term" value="F:4 iron, 4 sulfur cluster binding"/>
    <property type="evidence" value="ECO:0007669"/>
    <property type="project" value="UniProtKB-KW"/>
</dbReference>
<evidence type="ECO:0000313" key="11">
    <source>
        <dbReference type="EMBL" id="PDH42236.1"/>
    </source>
</evidence>
<evidence type="ECO:0000313" key="12">
    <source>
        <dbReference type="Proteomes" id="UP000219327"/>
    </source>
</evidence>
<evidence type="ECO:0000259" key="10">
    <source>
        <dbReference type="PROSITE" id="PS51379"/>
    </source>
</evidence>
<dbReference type="AlphaFoldDB" id="A0A2A5X1Q3"/>
<keyword evidence="8 9" id="KW-0411">Iron-sulfur</keyword>
<reference evidence="11 12" key="1">
    <citation type="submission" date="2017-08" db="EMBL/GenBank/DDBJ databases">
        <title>Fine stratification of microbial communities through a metagenomic profile of the photic zone.</title>
        <authorList>
            <person name="Haro-Moreno J.M."/>
            <person name="Lopez-Perez M."/>
            <person name="De La Torre J."/>
            <person name="Picazo A."/>
            <person name="Camacho A."/>
            <person name="Rodriguez-Valera F."/>
        </authorList>
    </citation>
    <scope>NUCLEOTIDE SEQUENCE [LARGE SCALE GENOMIC DNA]</scope>
    <source>
        <strain evidence="11">MED-G24</strain>
    </source>
</reference>
<keyword evidence="9" id="KW-0170">Cobalt</keyword>
<keyword evidence="4 9" id="KW-0479">Metal-binding</keyword>
<dbReference type="Gene3D" id="3.30.70.20">
    <property type="match status" value="1"/>
</dbReference>
<feature type="domain" description="4Fe-4S ferredoxin-type" evidence="10">
    <location>
        <begin position="202"/>
        <end position="230"/>
    </location>
</feature>
<organism evidence="11 12">
    <name type="scientific">OM182 bacterium MED-G24</name>
    <dbReference type="NCBI Taxonomy" id="1986255"/>
    <lineage>
        <taxon>Bacteria</taxon>
        <taxon>Pseudomonadati</taxon>
        <taxon>Pseudomonadota</taxon>
        <taxon>Gammaproteobacteria</taxon>
        <taxon>OMG group</taxon>
        <taxon>OM182 clade</taxon>
    </lineage>
</organism>
<dbReference type="GO" id="GO:0046872">
    <property type="term" value="F:metal ion binding"/>
    <property type="evidence" value="ECO:0007669"/>
    <property type="project" value="UniProtKB-KW"/>
</dbReference>
<evidence type="ECO:0000256" key="9">
    <source>
        <dbReference type="HAMAP-Rule" id="MF_00916"/>
    </source>
</evidence>
<feature type="binding site" evidence="9">
    <location>
        <begin position="263"/>
        <end position="264"/>
    </location>
    <ligand>
        <name>cob(II)alamin</name>
        <dbReference type="ChEBI" id="CHEBI:16304"/>
    </ligand>
</feature>
<dbReference type="EMBL" id="NTKD01000001">
    <property type="protein sequence ID" value="PDH42236.1"/>
    <property type="molecule type" value="Genomic_DNA"/>
</dbReference>
<dbReference type="PANTHER" id="PTHR30002:SF4">
    <property type="entry name" value="EPOXYQUEUOSINE REDUCTASE"/>
    <property type="match status" value="1"/>
</dbReference>
<comment type="pathway">
    <text evidence="9">tRNA modification; tRNA-queuosine biosynthesis.</text>
</comment>
<evidence type="ECO:0000256" key="7">
    <source>
        <dbReference type="ARBA" id="ARBA00023004"/>
    </source>
</evidence>
<evidence type="ECO:0000256" key="1">
    <source>
        <dbReference type="ARBA" id="ARBA00022485"/>
    </source>
</evidence>
<protein>
    <recommendedName>
        <fullName evidence="9">Epoxyqueuosine reductase</fullName>
        <ecNumber evidence="9">1.17.99.6</ecNumber>
    </recommendedName>
    <alternativeName>
        <fullName evidence="9">Queuosine biosynthesis protein QueG</fullName>
    </alternativeName>
</protein>
<comment type="caution">
    <text evidence="9">Lacks conserved residue(s) required for the propagation of feature annotation.</text>
</comment>
<keyword evidence="9" id="KW-0846">Cobalamin</keyword>
<comment type="cofactor">
    <cofactor evidence="9">
        <name>cob(II)alamin</name>
        <dbReference type="ChEBI" id="CHEBI:16304"/>
    </cofactor>
</comment>
<dbReference type="PROSITE" id="PS51379">
    <property type="entry name" value="4FE4S_FER_2"/>
    <property type="match status" value="1"/>
</dbReference>
<accession>A0A2A5X1Q3</accession>
<dbReference type="UniPathway" id="UPA00392"/>
<dbReference type="PANTHER" id="PTHR30002">
    <property type="entry name" value="EPOXYQUEUOSINE REDUCTASE"/>
    <property type="match status" value="1"/>
</dbReference>
<feature type="binding site" evidence="9">
    <location>
        <position position="155"/>
    </location>
    <ligand>
        <name>cob(II)alamin</name>
        <dbReference type="ChEBI" id="CHEBI:16304"/>
    </ligand>
</feature>
<dbReference type="EC" id="1.17.99.6" evidence="9"/>
<feature type="binding site" evidence="9">
    <location>
        <position position="266"/>
    </location>
    <ligand>
        <name>[4Fe-4S] cluster</name>
        <dbReference type="ChEBI" id="CHEBI:49883"/>
        <label>2</label>
    </ligand>
</feature>
<feature type="binding site" evidence="9">
    <location>
        <position position="190"/>
    </location>
    <ligand>
        <name>cob(II)alamin</name>
        <dbReference type="ChEBI" id="CHEBI:16304"/>
    </ligand>
</feature>
<feature type="binding site" evidence="9">
    <location>
        <position position="236"/>
    </location>
    <ligand>
        <name>[4Fe-4S] cluster</name>
        <dbReference type="ChEBI" id="CHEBI:49883"/>
        <label>2</label>
    </ligand>
</feature>
<keyword evidence="1 9" id="KW-0004">4Fe-4S</keyword>
<feature type="binding site" evidence="9">
    <location>
        <position position="263"/>
    </location>
    <ligand>
        <name>[4Fe-4S] cluster</name>
        <dbReference type="ChEBI" id="CHEBI:49883"/>
        <label>2</label>
    </ligand>
</feature>
<comment type="cofactor">
    <cofactor evidence="9">
        <name>[4Fe-4S] cluster</name>
        <dbReference type="ChEBI" id="CHEBI:49883"/>
    </cofactor>
    <text evidence="9">Binds 2 [4Fe-4S] clusters per monomer.</text>
</comment>
<dbReference type="GO" id="GO:0008616">
    <property type="term" value="P:tRNA queuosine(34) biosynthetic process"/>
    <property type="evidence" value="ECO:0007669"/>
    <property type="project" value="UniProtKB-UniRule"/>
</dbReference>
<feature type="binding site" evidence="9">
    <location>
        <position position="213"/>
    </location>
    <ligand>
        <name>[4Fe-4S] cluster</name>
        <dbReference type="ChEBI" id="CHEBI:49883"/>
        <label>1</label>
    </ligand>
</feature>
<dbReference type="InterPro" id="IPR017900">
    <property type="entry name" value="4Fe4S_Fe_S_CS"/>
</dbReference>
<keyword evidence="5 9" id="KW-0671">Queuosine biosynthesis</keyword>
<keyword evidence="7 9" id="KW-0408">Iron</keyword>
<dbReference type="HAMAP" id="MF_00916">
    <property type="entry name" value="QueG"/>
    <property type="match status" value="1"/>
</dbReference>
<feature type="binding site" evidence="9">
    <location>
        <position position="270"/>
    </location>
    <ligand>
        <name>[4Fe-4S] cluster</name>
        <dbReference type="ChEBI" id="CHEBI:49883"/>
        <label>1</label>
    </ligand>
</feature>
<dbReference type="GO" id="GO:0005737">
    <property type="term" value="C:cytoplasm"/>
    <property type="evidence" value="ECO:0007669"/>
    <property type="project" value="UniProtKB-SubCell"/>
</dbReference>
<dbReference type="FunFam" id="3.30.70.20:FF:000017">
    <property type="entry name" value="Epoxyqueuosine reductase"/>
    <property type="match status" value="1"/>
</dbReference>
<feature type="binding site" evidence="9">
    <location>
        <position position="220"/>
    </location>
    <ligand>
        <name>[4Fe-4S] cluster</name>
        <dbReference type="ChEBI" id="CHEBI:49883"/>
        <label>2</label>
    </ligand>
</feature>
<keyword evidence="6 9" id="KW-0560">Oxidoreductase</keyword>
<proteinExistence type="inferred from homology"/>
<comment type="function">
    <text evidence="9">Catalyzes the conversion of epoxyqueuosine (oQ) to queuosine (Q), which is a hypermodified base found in the wobble positions of tRNA(Asp), tRNA(Asn), tRNA(His) and tRNA(Tyr).</text>
</comment>
<comment type="caution">
    <text evidence="11">The sequence shown here is derived from an EMBL/GenBank/DDBJ whole genome shotgun (WGS) entry which is preliminary data.</text>
</comment>
<feature type="binding site" evidence="9">
    <location>
        <position position="238"/>
    </location>
    <ligand>
        <name>cob(II)alamin</name>
        <dbReference type="ChEBI" id="CHEBI:16304"/>
    </ligand>
</feature>
<feature type="binding site" evidence="9">
    <location>
        <position position="210"/>
    </location>
    <ligand>
        <name>[4Fe-4S] cluster</name>
        <dbReference type="ChEBI" id="CHEBI:49883"/>
        <label>1</label>
    </ligand>
</feature>
<keyword evidence="3 9" id="KW-0819">tRNA processing</keyword>
<dbReference type="Pfam" id="PF13484">
    <property type="entry name" value="Fer4_16"/>
    <property type="match status" value="1"/>
</dbReference>
<feature type="binding site" evidence="9">
    <location>
        <position position="179"/>
    </location>
    <ligand>
        <name>cob(II)alamin</name>
        <dbReference type="ChEBI" id="CHEBI:16304"/>
    </ligand>
</feature>
<dbReference type="InterPro" id="IPR013542">
    <property type="entry name" value="QueG_DUF1730"/>
</dbReference>
<dbReference type="GO" id="GO:0052693">
    <property type="term" value="F:epoxyqueuosine reductase activity"/>
    <property type="evidence" value="ECO:0007669"/>
    <property type="project" value="UniProtKB-UniRule"/>
</dbReference>
<evidence type="ECO:0000256" key="6">
    <source>
        <dbReference type="ARBA" id="ARBA00023002"/>
    </source>
</evidence>
<dbReference type="PROSITE" id="PS00198">
    <property type="entry name" value="4FE4S_FER_1"/>
    <property type="match status" value="1"/>
</dbReference>
<evidence type="ECO:0000256" key="3">
    <source>
        <dbReference type="ARBA" id="ARBA00022694"/>
    </source>
</evidence>
<comment type="similarity">
    <text evidence="9">Belongs to the QueG family.</text>
</comment>
<gene>
    <name evidence="9 11" type="primary">queG</name>
    <name evidence="11" type="ORF">CNE99_00560</name>
</gene>
<sequence>MYEDDNNSLSPVIADDLSEALVLHLRQRSLELGFDDLGICDTDLDDHEHHLTNWLQKNHHGEMDYMERHGARRSRPTELIPGTQSVIVVRMDHKPDARPADAVLASDKDAYVARYSLGRDYHKVIRKRLARLWQYAQTFLSVHGVSGAEARAFTDSAPVLEKALAEKAGLGWIGKNTLLINRKAGSWFFLGEIYTNLQLPLSTPKIQNLCGSCSACIDICPTHAIVGPQQLDARRCISYLTIELRGSIDESLRPMIGNRIFGCDDCQLVCPWNRYARTSHEPDFTPRHGLDRSSLLELFNWSESDFLTRTEGSAIRRTGYQGWLRNIAVALGNARHDRAVVAALNSKQGTVDDLVGEHISWALAEQKRKAAE</sequence>
<evidence type="ECO:0000256" key="4">
    <source>
        <dbReference type="ARBA" id="ARBA00022723"/>
    </source>
</evidence>
<feature type="binding site" evidence="9">
    <location>
        <position position="176"/>
    </location>
    <ligand>
        <name>cob(II)alamin</name>
        <dbReference type="ChEBI" id="CHEBI:16304"/>
    </ligand>
</feature>
<dbReference type="NCBIfam" id="TIGR00276">
    <property type="entry name" value="tRNA epoxyqueuosine(34) reductase QueG"/>
    <property type="match status" value="1"/>
</dbReference>
<evidence type="ECO:0000256" key="8">
    <source>
        <dbReference type="ARBA" id="ARBA00023014"/>
    </source>
</evidence>
<evidence type="ECO:0000256" key="5">
    <source>
        <dbReference type="ARBA" id="ARBA00022785"/>
    </source>
</evidence>
<comment type="catalytic activity">
    <reaction evidence="9">
        <text>epoxyqueuosine(34) in tRNA + AH2 = queuosine(34) in tRNA + A + H2O</text>
        <dbReference type="Rhea" id="RHEA:32159"/>
        <dbReference type="Rhea" id="RHEA-COMP:18571"/>
        <dbReference type="Rhea" id="RHEA-COMP:18582"/>
        <dbReference type="ChEBI" id="CHEBI:13193"/>
        <dbReference type="ChEBI" id="CHEBI:15377"/>
        <dbReference type="ChEBI" id="CHEBI:17499"/>
        <dbReference type="ChEBI" id="CHEBI:194431"/>
        <dbReference type="ChEBI" id="CHEBI:194443"/>
        <dbReference type="EC" id="1.17.99.6"/>
    </reaction>
</comment>
<dbReference type="InterPro" id="IPR004453">
    <property type="entry name" value="QueG"/>
</dbReference>
<feature type="binding site" evidence="9">
    <location>
        <position position="73"/>
    </location>
    <ligand>
        <name>cob(II)alamin</name>
        <dbReference type="ChEBI" id="CHEBI:16304"/>
    </ligand>
</feature>
<name>A0A2A5X1Q3_9GAMM</name>
<feature type="binding site" evidence="9">
    <location>
        <position position="216"/>
    </location>
    <ligand>
        <name>[4Fe-4S] cluster</name>
        <dbReference type="ChEBI" id="CHEBI:49883"/>
        <label>1</label>
    </ligand>
</feature>
<dbReference type="InterPro" id="IPR017896">
    <property type="entry name" value="4Fe4S_Fe-S-bd"/>
</dbReference>
<dbReference type="SUPFAM" id="SSF46548">
    <property type="entry name" value="alpha-helical ferredoxin"/>
    <property type="match status" value="1"/>
</dbReference>
<feature type="active site" description="Proton donor" evidence="9">
    <location>
        <position position="155"/>
    </location>
</feature>
<keyword evidence="2 9" id="KW-0963">Cytoplasm</keyword>
<evidence type="ECO:0000256" key="2">
    <source>
        <dbReference type="ARBA" id="ARBA00022490"/>
    </source>
</evidence>
<dbReference type="Pfam" id="PF08331">
    <property type="entry name" value="QueG_DUF1730"/>
    <property type="match status" value="1"/>
</dbReference>
<dbReference type="Proteomes" id="UP000219327">
    <property type="component" value="Unassembled WGS sequence"/>
</dbReference>
<comment type="subunit">
    <text evidence="9">Monomer.</text>
</comment>
<dbReference type="GO" id="GO:0031419">
    <property type="term" value="F:cobalamin binding"/>
    <property type="evidence" value="ECO:0007669"/>
    <property type="project" value="UniProtKB-KW"/>
</dbReference>
<comment type="subcellular location">
    <subcellularLocation>
        <location evidence="9">Cytoplasm</location>
    </subcellularLocation>
</comment>